<sequence length="403" mass="47585">MDIYIKLQQKKNINLRKSYMNNLIINSFFNIRKLHKKTGDSAIEIANLSSGEKQKALIDISHRLLKNHRKDGKNLIIAIDEPESSLHISACFEQFRALFDISQDCRQVIFSSHWYGFLPIISKANVCIISKNENSNNHLFDLIDLVNYREQINHQIRYSKGKQPYHINIKGTTDLSQSMITSIISDVPYNWIIYEGTSEKIYFEKYFEREIKDNRLRIIPVGGARKVKELYRNLINPYEDIKENMGISNDKELGKIFLLTDTDSEFIDYETLDKYENVIRWRRIVNKENRTQLVKINSNPKSPETEIEDCLNGKLFVKTISEFKNEYEKLADIIKCENEYSEEISSYALDLRASEKSILKEFFDDKNGENKILFAENYIKLMTEENYIIPEWINEIKEFFREE</sequence>
<dbReference type="InterPro" id="IPR027417">
    <property type="entry name" value="P-loop_NTPase"/>
</dbReference>
<reference evidence="2" key="1">
    <citation type="submission" date="2008-06" db="EMBL/GenBank/DDBJ databases">
        <title>Genome and proteome analysis of A. pleuropneumoniae serotype 7.</title>
        <authorList>
            <person name="Linke B."/>
            <person name="Buettner F."/>
            <person name="Martinez-Arias R."/>
            <person name="Goesmann A."/>
            <person name="Baltes N."/>
            <person name="Tegetmeyer H."/>
            <person name="Singh M."/>
            <person name="Gerlach G.F."/>
        </authorList>
    </citation>
    <scope>NUCLEOTIDE SEQUENCE [LARGE SCALE GENOMIC DNA]</scope>
    <source>
        <strain evidence="2">AP76</strain>
    </source>
</reference>
<dbReference type="KEGG" id="apa:APP7_1742"/>
<dbReference type="AlphaFoldDB" id="B3H2S7"/>
<name>B3H2S7_ACTP7</name>
<dbReference type="CDD" id="cd00267">
    <property type="entry name" value="ABC_ATPase"/>
    <property type="match status" value="1"/>
</dbReference>
<dbReference type="GO" id="GO:0016887">
    <property type="term" value="F:ATP hydrolysis activity"/>
    <property type="evidence" value="ECO:0007669"/>
    <property type="project" value="InterPro"/>
</dbReference>
<dbReference type="Proteomes" id="UP000001226">
    <property type="component" value="Chromosome"/>
</dbReference>
<accession>B3H2S7</accession>
<dbReference type="Gene3D" id="3.40.50.300">
    <property type="entry name" value="P-loop containing nucleotide triphosphate hydrolases"/>
    <property type="match status" value="1"/>
</dbReference>
<evidence type="ECO:0000313" key="2">
    <source>
        <dbReference type="Proteomes" id="UP000001226"/>
    </source>
</evidence>
<evidence type="ECO:0000313" key="1">
    <source>
        <dbReference type="EMBL" id="ACE62394.1"/>
    </source>
</evidence>
<protein>
    <submittedName>
        <fullName evidence="1">Uncharacterized protein</fullName>
    </submittedName>
</protein>
<dbReference type="GO" id="GO:0005524">
    <property type="term" value="F:ATP binding"/>
    <property type="evidence" value="ECO:0007669"/>
    <property type="project" value="InterPro"/>
</dbReference>
<dbReference type="HOGENOM" id="CLU_682623_0_0_6"/>
<proteinExistence type="predicted"/>
<dbReference type="EMBL" id="CP001091">
    <property type="protein sequence ID" value="ACE62394.1"/>
    <property type="molecule type" value="Genomic_DNA"/>
</dbReference>
<dbReference type="SUPFAM" id="SSF52540">
    <property type="entry name" value="P-loop containing nucleoside triphosphate hydrolases"/>
    <property type="match status" value="1"/>
</dbReference>
<gene>
    <name evidence="1" type="ordered locus">APP7_1742</name>
</gene>
<organism evidence="1 2">
    <name type="scientific">Actinobacillus pleuropneumoniae serotype 7 (strain AP76)</name>
    <dbReference type="NCBI Taxonomy" id="537457"/>
    <lineage>
        <taxon>Bacteria</taxon>
        <taxon>Pseudomonadati</taxon>
        <taxon>Pseudomonadota</taxon>
        <taxon>Gammaproteobacteria</taxon>
        <taxon>Pasteurellales</taxon>
        <taxon>Pasteurellaceae</taxon>
        <taxon>Actinobacillus</taxon>
    </lineage>
</organism>